<organism evidence="2 3">
    <name type="scientific">Pararhodobacter marinus</name>
    <dbReference type="NCBI Taxonomy" id="2184063"/>
    <lineage>
        <taxon>Bacteria</taxon>
        <taxon>Pseudomonadati</taxon>
        <taxon>Pseudomonadota</taxon>
        <taxon>Alphaproteobacteria</taxon>
        <taxon>Rhodobacterales</taxon>
        <taxon>Paracoccaceae</taxon>
        <taxon>Pararhodobacter</taxon>
    </lineage>
</organism>
<gene>
    <name evidence="2" type="ORF">C4N9_17290</name>
</gene>
<dbReference type="Pfam" id="PF03372">
    <property type="entry name" value="Exo_endo_phos"/>
    <property type="match status" value="1"/>
</dbReference>
<keyword evidence="2" id="KW-0255">Endonuclease</keyword>
<evidence type="ECO:0000313" key="3">
    <source>
        <dbReference type="Proteomes" id="UP000244940"/>
    </source>
</evidence>
<name>A0A2U2C6G2_9RHOB</name>
<keyword evidence="3" id="KW-1185">Reference proteome</keyword>
<dbReference type="GO" id="GO:0004519">
    <property type="term" value="F:endonuclease activity"/>
    <property type="evidence" value="ECO:0007669"/>
    <property type="project" value="UniProtKB-KW"/>
</dbReference>
<accession>A0A2U2C6G2</accession>
<dbReference type="InterPro" id="IPR036691">
    <property type="entry name" value="Endo/exonu/phosph_ase_sf"/>
</dbReference>
<evidence type="ECO:0000313" key="2">
    <source>
        <dbReference type="EMBL" id="PWE27478.1"/>
    </source>
</evidence>
<evidence type="ECO:0000259" key="1">
    <source>
        <dbReference type="Pfam" id="PF03372"/>
    </source>
</evidence>
<dbReference type="OrthoDB" id="292013at2"/>
<keyword evidence="2" id="KW-0378">Hydrolase</keyword>
<dbReference type="Gene3D" id="3.60.10.10">
    <property type="entry name" value="Endonuclease/exonuclease/phosphatase"/>
    <property type="match status" value="1"/>
</dbReference>
<comment type="caution">
    <text evidence="2">The sequence shown here is derived from an EMBL/GenBank/DDBJ whole genome shotgun (WGS) entry which is preliminary data.</text>
</comment>
<proteinExistence type="predicted"/>
<dbReference type="SUPFAM" id="SSF56219">
    <property type="entry name" value="DNase I-like"/>
    <property type="match status" value="1"/>
</dbReference>
<sequence length="330" mass="35377">MLASPLAAQTLRLAVYHTGLGRNGPGLLLRDIRRGAEDVVAVTSAIAQLRPDVLLLLDIDHDRDLRSLSALRDAIAQAGWPLPHAHAPPPNTGLATGRDLDGDGRLGEGDDAQGWGRFRGAGGMALLSRYPVAGTTDHSAFLWRDLPDARTPRVDGRLFPAPEIYEIQRLSTTGHWEVTLETPETPLTIWAWHAGPPVFGGPYGRNRARNADETAFWLWRLSTAPPTGPFVLMGNANLDPGAGDGERAVIRALLAHPALQDPAPRAPFDPGGPDSAATALWPEPEGPGALRVDYLLPASGLRVRDGGLTRVPGSVHALVWADLQWPPQEP</sequence>
<feature type="domain" description="Endonuclease/exonuclease/phosphatase" evidence="1">
    <location>
        <begin position="36"/>
        <end position="313"/>
    </location>
</feature>
<dbReference type="Proteomes" id="UP000244940">
    <property type="component" value="Unassembled WGS sequence"/>
</dbReference>
<dbReference type="InterPro" id="IPR005135">
    <property type="entry name" value="Endo/exonuclease/phosphatase"/>
</dbReference>
<keyword evidence="2" id="KW-0540">Nuclease</keyword>
<protein>
    <submittedName>
        <fullName evidence="2">Endonuclease</fullName>
    </submittedName>
</protein>
<dbReference type="AlphaFoldDB" id="A0A2U2C6G2"/>
<reference evidence="2 3" key="1">
    <citation type="submission" date="2018-05" db="EMBL/GenBank/DDBJ databases">
        <title>Pararhodobacter marina sp. nov., isolated from deep-sea water of the Indian Ocean.</title>
        <authorList>
            <person name="Lai Q.Sr."/>
            <person name="Liu X."/>
            <person name="Shao Z."/>
        </authorList>
    </citation>
    <scope>NUCLEOTIDE SEQUENCE [LARGE SCALE GENOMIC DNA]</scope>
    <source>
        <strain evidence="2 3">CIC4N-9</strain>
    </source>
</reference>
<dbReference type="EMBL" id="QEYD01000011">
    <property type="protein sequence ID" value="PWE27478.1"/>
    <property type="molecule type" value="Genomic_DNA"/>
</dbReference>